<accession>A0A841J8P4</accession>
<dbReference type="Gene3D" id="1.10.1740.10">
    <property type="match status" value="1"/>
</dbReference>
<keyword evidence="5 6" id="KW-0804">Transcription</keyword>
<dbReference type="GO" id="GO:0003677">
    <property type="term" value="F:DNA binding"/>
    <property type="evidence" value="ECO:0007669"/>
    <property type="project" value="UniProtKB-KW"/>
</dbReference>
<dbReference type="Gene3D" id="1.10.10.10">
    <property type="entry name" value="Winged helix-like DNA-binding domain superfamily/Winged helix DNA-binding domain"/>
    <property type="match status" value="1"/>
</dbReference>
<dbReference type="InterPro" id="IPR014284">
    <property type="entry name" value="RNA_pol_sigma-70_dom"/>
</dbReference>
<feature type="domain" description="RNA polymerase sigma-70 region 2" evidence="7">
    <location>
        <begin position="40"/>
        <end position="100"/>
    </location>
</feature>
<dbReference type="PROSITE" id="PS01063">
    <property type="entry name" value="SIGMA70_ECF"/>
    <property type="match status" value="1"/>
</dbReference>
<feature type="domain" description="RNA polymerase sigma-70 region 4" evidence="8">
    <location>
        <begin position="137"/>
        <end position="186"/>
    </location>
</feature>
<dbReference type="SUPFAM" id="SSF88659">
    <property type="entry name" value="Sigma3 and sigma4 domains of RNA polymerase sigma factors"/>
    <property type="match status" value="1"/>
</dbReference>
<evidence type="ECO:0000256" key="5">
    <source>
        <dbReference type="ARBA" id="ARBA00023163"/>
    </source>
</evidence>
<dbReference type="Pfam" id="PF04545">
    <property type="entry name" value="Sigma70_r4"/>
    <property type="match status" value="1"/>
</dbReference>
<organism evidence="9 10">
    <name type="scientific">Sphingobium subterraneum</name>
    <dbReference type="NCBI Taxonomy" id="627688"/>
    <lineage>
        <taxon>Bacteria</taxon>
        <taxon>Pseudomonadati</taxon>
        <taxon>Pseudomonadota</taxon>
        <taxon>Alphaproteobacteria</taxon>
        <taxon>Sphingomonadales</taxon>
        <taxon>Sphingomonadaceae</taxon>
        <taxon>Sphingobium</taxon>
    </lineage>
</organism>
<dbReference type="Pfam" id="PF04542">
    <property type="entry name" value="Sigma70_r2"/>
    <property type="match status" value="1"/>
</dbReference>
<dbReference type="InterPro" id="IPR007627">
    <property type="entry name" value="RNA_pol_sigma70_r2"/>
</dbReference>
<dbReference type="InterPro" id="IPR007630">
    <property type="entry name" value="RNA_pol_sigma70_r4"/>
</dbReference>
<keyword evidence="10" id="KW-1185">Reference proteome</keyword>
<dbReference type="GO" id="GO:0006352">
    <property type="term" value="P:DNA-templated transcription initiation"/>
    <property type="evidence" value="ECO:0007669"/>
    <property type="project" value="InterPro"/>
</dbReference>
<dbReference type="PANTHER" id="PTHR43133:SF62">
    <property type="entry name" value="RNA POLYMERASE SIGMA FACTOR SIGZ"/>
    <property type="match status" value="1"/>
</dbReference>
<evidence type="ECO:0000256" key="6">
    <source>
        <dbReference type="RuleBase" id="RU000716"/>
    </source>
</evidence>
<evidence type="ECO:0000259" key="8">
    <source>
        <dbReference type="Pfam" id="PF04545"/>
    </source>
</evidence>
<dbReference type="Proteomes" id="UP000552700">
    <property type="component" value="Unassembled WGS sequence"/>
</dbReference>
<dbReference type="AlphaFoldDB" id="A0A841J8P4"/>
<reference evidence="9 10" key="1">
    <citation type="submission" date="2020-08" db="EMBL/GenBank/DDBJ databases">
        <title>Genomic Encyclopedia of Type Strains, Phase IV (KMG-IV): sequencing the most valuable type-strain genomes for metagenomic binning, comparative biology and taxonomic classification.</title>
        <authorList>
            <person name="Goeker M."/>
        </authorList>
    </citation>
    <scope>NUCLEOTIDE SEQUENCE [LARGE SCALE GENOMIC DNA]</scope>
    <source>
        <strain evidence="9 10">DSM 102255</strain>
    </source>
</reference>
<keyword evidence="2 6" id="KW-0805">Transcription regulation</keyword>
<dbReference type="InterPro" id="IPR039425">
    <property type="entry name" value="RNA_pol_sigma-70-like"/>
</dbReference>
<dbReference type="InterPro" id="IPR000838">
    <property type="entry name" value="RNA_pol_sigma70_ECF_CS"/>
</dbReference>
<comment type="similarity">
    <text evidence="1 6">Belongs to the sigma-70 factor family. ECF subfamily.</text>
</comment>
<evidence type="ECO:0000256" key="3">
    <source>
        <dbReference type="ARBA" id="ARBA00023082"/>
    </source>
</evidence>
<dbReference type="SUPFAM" id="SSF88946">
    <property type="entry name" value="Sigma2 domain of RNA polymerase sigma factors"/>
    <property type="match status" value="1"/>
</dbReference>
<evidence type="ECO:0000256" key="1">
    <source>
        <dbReference type="ARBA" id="ARBA00010641"/>
    </source>
</evidence>
<keyword evidence="3 6" id="KW-0731">Sigma factor</keyword>
<evidence type="ECO:0000256" key="4">
    <source>
        <dbReference type="ARBA" id="ARBA00023125"/>
    </source>
</evidence>
<evidence type="ECO:0000259" key="7">
    <source>
        <dbReference type="Pfam" id="PF04542"/>
    </source>
</evidence>
<dbReference type="NCBIfam" id="TIGR02937">
    <property type="entry name" value="sigma70-ECF"/>
    <property type="match status" value="1"/>
</dbReference>
<dbReference type="PANTHER" id="PTHR43133">
    <property type="entry name" value="RNA POLYMERASE ECF-TYPE SIGMA FACTO"/>
    <property type="match status" value="1"/>
</dbReference>
<proteinExistence type="inferred from homology"/>
<sequence length="191" mass="21220">MAQKDIEVVGRDRERLVSALQLAAVGDASSLRIVYKLTSAKLFGICLRICGNRQAAEDILQDVYVKVWRRAGSFDSQRASPISWLAMIAHNAAVDWRRAQHHHGTLDDDAVLSIADEAPLADAVAEQDEDRRRLLSCLDGLDESQSSVIRRAFLDGMTYQQLSDESGTPLGTIKSWIRRGLQKLKECLNDG</sequence>
<dbReference type="GO" id="GO:0016987">
    <property type="term" value="F:sigma factor activity"/>
    <property type="evidence" value="ECO:0007669"/>
    <property type="project" value="UniProtKB-KW"/>
</dbReference>
<keyword evidence="4 6" id="KW-0238">DNA-binding</keyword>
<evidence type="ECO:0000256" key="2">
    <source>
        <dbReference type="ARBA" id="ARBA00023015"/>
    </source>
</evidence>
<dbReference type="InterPro" id="IPR036388">
    <property type="entry name" value="WH-like_DNA-bd_sf"/>
</dbReference>
<dbReference type="InterPro" id="IPR013325">
    <property type="entry name" value="RNA_pol_sigma_r2"/>
</dbReference>
<evidence type="ECO:0000313" key="10">
    <source>
        <dbReference type="Proteomes" id="UP000552700"/>
    </source>
</evidence>
<protein>
    <recommendedName>
        <fullName evidence="6">RNA polymerase sigma factor</fullName>
    </recommendedName>
</protein>
<name>A0A841J8P4_9SPHN</name>
<gene>
    <name evidence="9" type="ORF">FHS92_002671</name>
</gene>
<dbReference type="RefSeq" id="WP_184081209.1">
    <property type="nucleotide sequence ID" value="NZ_JACIJP010000004.1"/>
</dbReference>
<dbReference type="EMBL" id="JACIJP010000004">
    <property type="protein sequence ID" value="MBB6124918.1"/>
    <property type="molecule type" value="Genomic_DNA"/>
</dbReference>
<comment type="caution">
    <text evidence="9">The sequence shown here is derived from an EMBL/GenBank/DDBJ whole genome shotgun (WGS) entry which is preliminary data.</text>
</comment>
<dbReference type="InterPro" id="IPR013324">
    <property type="entry name" value="RNA_pol_sigma_r3/r4-like"/>
</dbReference>
<evidence type="ECO:0000313" key="9">
    <source>
        <dbReference type="EMBL" id="MBB6124918.1"/>
    </source>
</evidence>
<dbReference type="CDD" id="cd06171">
    <property type="entry name" value="Sigma70_r4"/>
    <property type="match status" value="1"/>
</dbReference>